<dbReference type="Proteomes" id="UP000285023">
    <property type="component" value="Unassembled WGS sequence"/>
</dbReference>
<reference evidence="2 3" key="1">
    <citation type="submission" date="2018-09" db="EMBL/GenBank/DDBJ databases">
        <title>Sphingomonas sp. DAC4.</title>
        <authorList>
            <person name="Seo T."/>
        </authorList>
    </citation>
    <scope>NUCLEOTIDE SEQUENCE [LARGE SCALE GENOMIC DNA]</scope>
    <source>
        <strain evidence="2 3">DAC4</strain>
    </source>
</reference>
<dbReference type="OrthoDB" id="7596673at2"/>
<evidence type="ECO:0000256" key="1">
    <source>
        <dbReference type="SAM" id="SignalP"/>
    </source>
</evidence>
<evidence type="ECO:0000313" key="2">
    <source>
        <dbReference type="EMBL" id="RIX31509.1"/>
    </source>
</evidence>
<gene>
    <name evidence="2" type="ORF">D3M59_00290</name>
</gene>
<feature type="signal peptide" evidence="1">
    <location>
        <begin position="1"/>
        <end position="20"/>
    </location>
</feature>
<dbReference type="RefSeq" id="WP_119530407.1">
    <property type="nucleotide sequence ID" value="NZ_QXTF01000001.1"/>
</dbReference>
<feature type="chain" id="PRO_5019082977" evidence="1">
    <location>
        <begin position="21"/>
        <end position="118"/>
    </location>
</feature>
<dbReference type="AlphaFoldDB" id="A0A418Q0R2"/>
<organism evidence="2 3">
    <name type="scientific">Sphingomonas edaphi</name>
    <dbReference type="NCBI Taxonomy" id="2315689"/>
    <lineage>
        <taxon>Bacteria</taxon>
        <taxon>Pseudomonadati</taxon>
        <taxon>Pseudomonadota</taxon>
        <taxon>Alphaproteobacteria</taxon>
        <taxon>Sphingomonadales</taxon>
        <taxon>Sphingomonadaceae</taxon>
        <taxon>Sphingomonas</taxon>
    </lineage>
</organism>
<comment type="caution">
    <text evidence="2">The sequence shown here is derived from an EMBL/GenBank/DDBJ whole genome shotgun (WGS) entry which is preliminary data.</text>
</comment>
<dbReference type="InterPro" id="IPR030972">
    <property type="entry name" value="UrcA_uranyl"/>
</dbReference>
<name>A0A418Q0R2_9SPHN</name>
<accession>A0A418Q0R2</accession>
<dbReference type="NCBIfam" id="TIGR04433">
    <property type="entry name" value="UrcA_uranyl"/>
    <property type="match status" value="1"/>
</dbReference>
<dbReference type="EMBL" id="QXTF01000001">
    <property type="protein sequence ID" value="RIX31509.1"/>
    <property type="molecule type" value="Genomic_DNA"/>
</dbReference>
<protein>
    <submittedName>
        <fullName evidence="2">UrcA family protein</fullName>
    </submittedName>
</protein>
<keyword evidence="1" id="KW-0732">Signal</keyword>
<evidence type="ECO:0000313" key="3">
    <source>
        <dbReference type="Proteomes" id="UP000285023"/>
    </source>
</evidence>
<keyword evidence="3" id="KW-1185">Reference proteome</keyword>
<sequence>MSKLALISAAALFVGSSLSAQPVVVRANPENLPTIRVSFADLNLASTSGQSRLKHRIGRAAADVCEYNHSRMPLEEELDALGCFKQARAGGLLQMNDILEKGSWGSAFAANTIVITRM</sequence>
<proteinExistence type="predicted"/>